<dbReference type="PANTHER" id="PTHR43318:SF1">
    <property type="entry name" value="POLYSACCHARIDE BIOSYNTHESIS PROTEIN EPSC-RELATED"/>
    <property type="match status" value="1"/>
</dbReference>
<reference evidence="4" key="1">
    <citation type="submission" date="2016-10" db="EMBL/GenBank/DDBJ databases">
        <authorList>
            <person name="Varghese N."/>
            <person name="Submissions S."/>
        </authorList>
    </citation>
    <scope>NUCLEOTIDE SEQUENCE [LARGE SCALE GENOMIC DNA]</scope>
    <source>
        <strain evidence="4">DSM 25329</strain>
    </source>
</reference>
<dbReference type="CDD" id="cd05237">
    <property type="entry name" value="UDP_invert_4-6DH_SDR_e"/>
    <property type="match status" value="1"/>
</dbReference>
<organism evidence="3 4">
    <name type="scientific">Dyadobacter soli</name>
    <dbReference type="NCBI Taxonomy" id="659014"/>
    <lineage>
        <taxon>Bacteria</taxon>
        <taxon>Pseudomonadati</taxon>
        <taxon>Bacteroidota</taxon>
        <taxon>Cytophagia</taxon>
        <taxon>Cytophagales</taxon>
        <taxon>Spirosomataceae</taxon>
        <taxon>Dyadobacter</taxon>
    </lineage>
</organism>
<protein>
    <submittedName>
        <fullName evidence="3">Polysaccharide biosynthesis protein</fullName>
    </submittedName>
</protein>
<dbReference type="InterPro" id="IPR003869">
    <property type="entry name" value="Polysac_CapD-like"/>
</dbReference>
<dbReference type="Pfam" id="PF02719">
    <property type="entry name" value="Polysacc_synt_2"/>
    <property type="match status" value="1"/>
</dbReference>
<comment type="similarity">
    <text evidence="1">Belongs to the polysaccharide synthase family.</text>
</comment>
<dbReference type="STRING" id="659014.SAMN04487996_114136"/>
<dbReference type="InterPro" id="IPR051203">
    <property type="entry name" value="Polysaccharide_Synthase-Rel"/>
</dbReference>
<gene>
    <name evidence="3" type="ORF">SAMN04487996_114136</name>
</gene>
<dbReference type="Gene3D" id="3.40.50.720">
    <property type="entry name" value="NAD(P)-binding Rossmann-like Domain"/>
    <property type="match status" value="1"/>
</dbReference>
<feature type="domain" description="Polysaccharide biosynthesis protein CapD-like" evidence="2">
    <location>
        <begin position="40"/>
        <end position="315"/>
    </location>
</feature>
<name>A0A1G7QS27_9BACT</name>
<dbReference type="AlphaFoldDB" id="A0A1G7QS27"/>
<dbReference type="InterPro" id="IPR036291">
    <property type="entry name" value="NAD(P)-bd_dom_sf"/>
</dbReference>
<dbReference type="RefSeq" id="WP_090154966.1">
    <property type="nucleotide sequence ID" value="NZ_FNAN01000014.1"/>
</dbReference>
<evidence type="ECO:0000256" key="1">
    <source>
        <dbReference type="ARBA" id="ARBA00007430"/>
    </source>
</evidence>
<dbReference type="SUPFAM" id="SSF51735">
    <property type="entry name" value="NAD(P)-binding Rossmann-fold domains"/>
    <property type="match status" value="1"/>
</dbReference>
<evidence type="ECO:0000313" key="3">
    <source>
        <dbReference type="EMBL" id="SDG01341.1"/>
    </source>
</evidence>
<dbReference type="PANTHER" id="PTHR43318">
    <property type="entry name" value="UDP-N-ACETYLGLUCOSAMINE 4,6-DEHYDRATASE"/>
    <property type="match status" value="1"/>
</dbReference>
<evidence type="ECO:0000259" key="2">
    <source>
        <dbReference type="Pfam" id="PF02719"/>
    </source>
</evidence>
<dbReference type="OrthoDB" id="9803111at2"/>
<accession>A0A1G7QS27</accession>
<dbReference type="EMBL" id="FNAN01000014">
    <property type="protein sequence ID" value="SDG01341.1"/>
    <property type="molecule type" value="Genomic_DNA"/>
</dbReference>
<evidence type="ECO:0000313" key="4">
    <source>
        <dbReference type="Proteomes" id="UP000198748"/>
    </source>
</evidence>
<keyword evidence="4" id="KW-1185">Reference proteome</keyword>
<proteinExistence type="inferred from homology"/>
<dbReference type="Proteomes" id="UP000198748">
    <property type="component" value="Unassembled WGS sequence"/>
</dbReference>
<sequence length="386" mass="42413">MQSLQHTCPPFTFKPEDLLNREPIELDLQNAAHEIRRRNILITGAAGTIGSELALQVCACAPAKVILVDQAETALYELDHLLRQQYPLIEICSQVASITDALRMAGLFSRTAIHVVFHAAAYKHVPFMEHHPYEAIRANILGTEILADLAVSYRARKFIYISTDKAIRPASVMGATKRFAELYLQYLSHEYPGQTQFIITRFGNVLGSAGSFLLRFAQQIREGGPVTVTHPLAQRYLMTVTEACQLVLQAAAASNGGEILSFDMGKPVRIADVARKMIRLAGLVPGKDIQIRFTGLRPGEKLTEDLDGEGMQTTAFGQLKTARFSAPGAQCMRYAMAALQKALDSGQPVQMVNVLKTAIPEYISANSPFEQLDMPIVGEHFLTADG</sequence>